<keyword evidence="2" id="KW-1185">Reference proteome</keyword>
<gene>
    <name evidence="1" type="ORF">PDE_08043</name>
</gene>
<evidence type="ECO:0000313" key="2">
    <source>
        <dbReference type="Proteomes" id="UP000019376"/>
    </source>
</evidence>
<accession>S7ZWD0</accession>
<organism evidence="1 2">
    <name type="scientific">Penicillium oxalicum (strain 114-2 / CGMCC 5302)</name>
    <name type="common">Penicillium decumbens</name>
    <dbReference type="NCBI Taxonomy" id="933388"/>
    <lineage>
        <taxon>Eukaryota</taxon>
        <taxon>Fungi</taxon>
        <taxon>Dikarya</taxon>
        <taxon>Ascomycota</taxon>
        <taxon>Pezizomycotina</taxon>
        <taxon>Eurotiomycetes</taxon>
        <taxon>Eurotiomycetidae</taxon>
        <taxon>Eurotiales</taxon>
        <taxon>Aspergillaceae</taxon>
        <taxon>Penicillium</taxon>
    </lineage>
</organism>
<dbReference type="Proteomes" id="UP000019376">
    <property type="component" value="Unassembled WGS sequence"/>
</dbReference>
<sequence>MMNFPTEPTQPHQGIWESVSFQMAEKLGARTVVLYVPTSSLLTCDCRGMGGHALEPRVTELQSAPSSPGCTRD</sequence>
<reference evidence="1 2" key="1">
    <citation type="journal article" date="2013" name="PLoS ONE">
        <title>Genomic and secretomic analyses reveal unique features of the lignocellulolytic enzyme system of Penicillium decumbens.</title>
        <authorList>
            <person name="Liu G."/>
            <person name="Zhang L."/>
            <person name="Wei X."/>
            <person name="Zou G."/>
            <person name="Qin Y."/>
            <person name="Ma L."/>
            <person name="Li J."/>
            <person name="Zheng H."/>
            <person name="Wang S."/>
            <person name="Wang C."/>
            <person name="Xun L."/>
            <person name="Zhao G.-P."/>
            <person name="Zhou Z."/>
            <person name="Qu Y."/>
        </authorList>
    </citation>
    <scope>NUCLEOTIDE SEQUENCE [LARGE SCALE GENOMIC DNA]</scope>
    <source>
        <strain evidence="2">114-2 / CGMCC 5302</strain>
    </source>
</reference>
<dbReference type="AlphaFoldDB" id="S7ZWD0"/>
<name>S7ZWD0_PENO1</name>
<dbReference type="EMBL" id="KB644415">
    <property type="protein sequence ID" value="EPS33081.1"/>
    <property type="molecule type" value="Genomic_DNA"/>
</dbReference>
<proteinExistence type="predicted"/>
<evidence type="ECO:0000313" key="1">
    <source>
        <dbReference type="EMBL" id="EPS33081.1"/>
    </source>
</evidence>
<protein>
    <submittedName>
        <fullName evidence="1">Uncharacterized protein</fullName>
    </submittedName>
</protein>
<dbReference type="HOGENOM" id="CLU_2705628_0_0_1"/>